<dbReference type="SMART" id="SM00220">
    <property type="entry name" value="S_TKc"/>
    <property type="match status" value="1"/>
</dbReference>
<feature type="domain" description="Protein kinase" evidence="3">
    <location>
        <begin position="128"/>
        <end position="399"/>
    </location>
</feature>
<dbReference type="Pfam" id="PF00069">
    <property type="entry name" value="Pkinase"/>
    <property type="match status" value="1"/>
</dbReference>
<name>A0A3B5Z5C6_WHEAT</name>
<dbReference type="STRING" id="4565.A0A3B5Z5C6"/>
<dbReference type="PROSITE" id="PS50011">
    <property type="entry name" value="PROTEIN_KINASE_DOM"/>
    <property type="match status" value="1"/>
</dbReference>
<reference evidence="4" key="2">
    <citation type="submission" date="2018-10" db="UniProtKB">
        <authorList>
            <consortium name="EnsemblPlants"/>
        </authorList>
    </citation>
    <scope>IDENTIFICATION</scope>
</reference>
<dbReference type="InterPro" id="IPR011009">
    <property type="entry name" value="Kinase-like_dom_sf"/>
</dbReference>
<dbReference type="OMA" id="LINECGE"/>
<dbReference type="InterPro" id="IPR017441">
    <property type="entry name" value="Protein_kinase_ATP_BS"/>
</dbReference>
<evidence type="ECO:0000313" key="4">
    <source>
        <dbReference type="EnsemblPlants" id="TraesCS1B02G419300.1.cds1"/>
    </source>
</evidence>
<keyword evidence="2" id="KW-0732">Signal</keyword>
<dbReference type="RefSeq" id="XP_044376588.1">
    <property type="nucleotide sequence ID" value="XM_044520653.1"/>
</dbReference>
<dbReference type="PANTHER" id="PTHR24361">
    <property type="entry name" value="MITOGEN-ACTIVATED KINASE KINASE KINASE"/>
    <property type="match status" value="1"/>
</dbReference>
<dbReference type="Gramene" id="TraesCS1B02G419300.1">
    <property type="protein sequence ID" value="TraesCS1B02G419300.1.cds1"/>
    <property type="gene ID" value="TraesCS1B02G419300"/>
</dbReference>
<dbReference type="OrthoDB" id="10252354at2759"/>
<organism evidence="4">
    <name type="scientific">Triticum aestivum</name>
    <name type="common">Wheat</name>
    <dbReference type="NCBI Taxonomy" id="4565"/>
    <lineage>
        <taxon>Eukaryota</taxon>
        <taxon>Viridiplantae</taxon>
        <taxon>Streptophyta</taxon>
        <taxon>Embryophyta</taxon>
        <taxon>Tracheophyta</taxon>
        <taxon>Spermatophyta</taxon>
        <taxon>Magnoliopsida</taxon>
        <taxon>Liliopsida</taxon>
        <taxon>Poales</taxon>
        <taxon>Poaceae</taxon>
        <taxon>BOP clade</taxon>
        <taxon>Pooideae</taxon>
        <taxon>Triticodae</taxon>
        <taxon>Triticeae</taxon>
        <taxon>Triticinae</taxon>
        <taxon>Triticum</taxon>
    </lineage>
</organism>
<dbReference type="InterPro" id="IPR000719">
    <property type="entry name" value="Prot_kinase_dom"/>
</dbReference>
<dbReference type="PROSITE" id="PS00107">
    <property type="entry name" value="PROTEIN_KINASE_ATP"/>
    <property type="match status" value="1"/>
</dbReference>
<dbReference type="Proteomes" id="UP000019116">
    <property type="component" value="Chromosome 1B"/>
</dbReference>
<gene>
    <name evidence="4" type="primary">LOC123098616</name>
</gene>
<keyword evidence="5" id="KW-1185">Reference proteome</keyword>
<dbReference type="Gramene" id="TraesCLE_scaffold_006579_01G000200.1">
    <property type="protein sequence ID" value="TraesCLE_scaffold_006579_01G000200.1"/>
    <property type="gene ID" value="TraesCLE_scaffold_006579_01G000200"/>
</dbReference>
<feature type="signal peptide" evidence="2">
    <location>
        <begin position="1"/>
        <end position="18"/>
    </location>
</feature>
<dbReference type="GO" id="GO:0005737">
    <property type="term" value="C:cytoplasm"/>
    <property type="evidence" value="ECO:0000318"/>
    <property type="project" value="GO_Central"/>
</dbReference>
<dbReference type="GO" id="GO:0004674">
    <property type="term" value="F:protein serine/threonine kinase activity"/>
    <property type="evidence" value="ECO:0000318"/>
    <property type="project" value="GO_Central"/>
</dbReference>
<dbReference type="SMR" id="A0A3B5Z5C6"/>
<dbReference type="SUPFAM" id="SSF56112">
    <property type="entry name" value="Protein kinase-like (PK-like)"/>
    <property type="match status" value="1"/>
</dbReference>
<dbReference type="Gramene" id="TraesCS1B03G1130100.1">
    <property type="protein sequence ID" value="TraesCS1B03G1130100.1.CDS1"/>
    <property type="gene ID" value="TraesCS1B03G1130100"/>
</dbReference>
<evidence type="ECO:0000313" key="5">
    <source>
        <dbReference type="Proteomes" id="UP000019116"/>
    </source>
</evidence>
<proteinExistence type="predicted"/>
<dbReference type="GO" id="GO:0005524">
    <property type="term" value="F:ATP binding"/>
    <property type="evidence" value="ECO:0007669"/>
    <property type="project" value="UniProtKB-UniRule"/>
</dbReference>
<feature type="chain" id="PRO_5043170400" description="Protein kinase domain-containing protein" evidence="2">
    <location>
        <begin position="19"/>
        <end position="419"/>
    </location>
</feature>
<keyword evidence="1" id="KW-0067">ATP-binding</keyword>
<dbReference type="Gene3D" id="1.10.510.10">
    <property type="entry name" value="Transferase(Phosphotransferase) domain 1"/>
    <property type="match status" value="1"/>
</dbReference>
<evidence type="ECO:0000259" key="3">
    <source>
        <dbReference type="PROSITE" id="PS50011"/>
    </source>
</evidence>
<accession>A0A3B5Z5C6</accession>
<dbReference type="EnsemblPlants" id="TraesCS1B02G419300.1">
    <property type="protein sequence ID" value="TraesCS1B02G419300.1.cds1"/>
    <property type="gene ID" value="TraesCS1B02G419300"/>
</dbReference>
<evidence type="ECO:0000256" key="1">
    <source>
        <dbReference type="PROSITE-ProRule" id="PRU10141"/>
    </source>
</evidence>
<protein>
    <recommendedName>
        <fullName evidence="3">Protein kinase domain-containing protein</fullName>
    </recommendedName>
</protein>
<reference evidence="4" key="1">
    <citation type="submission" date="2018-08" db="EMBL/GenBank/DDBJ databases">
        <authorList>
            <person name="Rossello M."/>
        </authorList>
    </citation>
    <scope>NUCLEOTIDE SEQUENCE [LARGE SCALE GENOMIC DNA]</scope>
    <source>
        <strain evidence="4">cv. Chinese Spring</strain>
    </source>
</reference>
<evidence type="ECO:0000256" key="2">
    <source>
        <dbReference type="SAM" id="SignalP"/>
    </source>
</evidence>
<dbReference type="PANTHER" id="PTHR24361:SF707">
    <property type="entry name" value="PROTEIN KINASE DOMAIN-CONTAINING PROTEIN"/>
    <property type="match status" value="1"/>
</dbReference>
<sequence length="419" mass="44862">MTTDGSFLPWSLLQVAFQLRSLLLSPTLGPPLAVAGRWSPWTPVLACGPLKTEQERAGRVRPSYSCFWKKPLARVRMAPGGTMPPCAPHLMFRRPGLAAPAPHAVVPPPAAAGMDKEDGERRLRLSDLEWLADLGEGASGVVTKVRLRGTAGPAFALKVAHYPDDTDAGREQDEVLRRACGAGPPSPYVVRCHAVLRGEGGEPACLLELMDAGSLHDVLRRRGGLPEPALAEVAARCALGLAHLHARGVAHLDLKPDNLLASARGDVKIADFGVSRIFSRADGHQRSTRVSVAVGTTAYMSPERFAPNAQAGPRGACAADVWSLGVTVLELFLGHRPVLPAERTPSWKMLKEAICYGDPPSVPDSASASAELRGFVAACVQKDPRRRATVPQLLAHPFVARRDVEASRRALLEIIVETI</sequence>
<dbReference type="AlphaFoldDB" id="A0A3B5Z5C6"/>
<keyword evidence="1" id="KW-0547">Nucleotide-binding</keyword>
<dbReference type="InterPro" id="IPR053235">
    <property type="entry name" value="Ser_Thr_kinase"/>
</dbReference>
<feature type="binding site" evidence="1">
    <location>
        <position position="158"/>
    </location>
    <ligand>
        <name>ATP</name>
        <dbReference type="ChEBI" id="CHEBI:30616"/>
    </ligand>
</feature>
<dbReference type="GeneID" id="123098616"/>